<sequence length="105" mass="11917">MTWLAVIATLLWLMTEVIRAVVLAASWVRFSWQAARRRGTPVFPAIFKLPLLLGTGWVQFLGFRKGSMTFREQNGLWKGFGDWTVYPPQPKPQASQVAHEASRAD</sequence>
<keyword evidence="1" id="KW-1133">Transmembrane helix</keyword>
<evidence type="ECO:0000256" key="1">
    <source>
        <dbReference type="SAM" id="Phobius"/>
    </source>
</evidence>
<keyword evidence="1" id="KW-0472">Membrane</keyword>
<gene>
    <name evidence="2" type="ORF">WJ96_05095</name>
</gene>
<dbReference type="Proteomes" id="UP000056453">
    <property type="component" value="Unassembled WGS sequence"/>
</dbReference>
<dbReference type="AlphaFoldDB" id="A0AAW3MVH7"/>
<evidence type="ECO:0000313" key="2">
    <source>
        <dbReference type="EMBL" id="KVP97948.1"/>
    </source>
</evidence>
<evidence type="ECO:0000313" key="3">
    <source>
        <dbReference type="Proteomes" id="UP000056453"/>
    </source>
</evidence>
<feature type="transmembrane region" description="Helical" evidence="1">
    <location>
        <begin position="43"/>
        <end position="63"/>
    </location>
</feature>
<name>A0AAW3MVH7_9BURK</name>
<accession>A0AAW3MVH7</accession>
<keyword evidence="3" id="KW-1185">Reference proteome</keyword>
<organism evidence="2 3">
    <name type="scientific">Burkholderia ubonensis</name>
    <dbReference type="NCBI Taxonomy" id="101571"/>
    <lineage>
        <taxon>Bacteria</taxon>
        <taxon>Pseudomonadati</taxon>
        <taxon>Pseudomonadota</taxon>
        <taxon>Betaproteobacteria</taxon>
        <taxon>Burkholderiales</taxon>
        <taxon>Burkholderiaceae</taxon>
        <taxon>Burkholderia</taxon>
        <taxon>Burkholderia cepacia complex</taxon>
    </lineage>
</organism>
<protein>
    <submittedName>
        <fullName evidence="2">Uncharacterized protein</fullName>
    </submittedName>
</protein>
<reference evidence="2 3" key="1">
    <citation type="submission" date="2015-11" db="EMBL/GenBank/DDBJ databases">
        <title>Expanding the genomic diversity of Burkholderia species for the development of highly accurate diagnostics.</title>
        <authorList>
            <person name="Sahl J."/>
            <person name="Keim P."/>
            <person name="Wagner D."/>
        </authorList>
    </citation>
    <scope>NUCLEOTIDE SEQUENCE [LARGE SCALE GENOMIC DNA]</scope>
    <source>
        <strain evidence="2 3">MSMB1808WGS</strain>
    </source>
</reference>
<dbReference type="RefSeq" id="WP_059924810.1">
    <property type="nucleotide sequence ID" value="NZ_LPBG01000047.1"/>
</dbReference>
<comment type="caution">
    <text evidence="2">The sequence shown here is derived from an EMBL/GenBank/DDBJ whole genome shotgun (WGS) entry which is preliminary data.</text>
</comment>
<keyword evidence="1" id="KW-0812">Transmembrane</keyword>
<proteinExistence type="predicted"/>
<dbReference type="EMBL" id="LPBJ01000047">
    <property type="protein sequence ID" value="KVP97948.1"/>
    <property type="molecule type" value="Genomic_DNA"/>
</dbReference>